<feature type="compositionally biased region" description="Polar residues" evidence="1">
    <location>
        <begin position="203"/>
        <end position="216"/>
    </location>
</feature>
<reference evidence="2 3" key="1">
    <citation type="submission" date="2014-05" db="EMBL/GenBank/DDBJ databases">
        <authorList>
            <person name="Bishop-Lilly K.A."/>
            <person name="Broomall S.M."/>
            <person name="Chain P.S."/>
            <person name="Chertkov O."/>
            <person name="Coyne S.R."/>
            <person name="Daligault H.E."/>
            <person name="Davenport K.W."/>
            <person name="Erkkila T."/>
            <person name="Frey K.G."/>
            <person name="Gibbons H.S."/>
            <person name="Gu W."/>
            <person name="Jaissle J."/>
            <person name="Johnson S.L."/>
            <person name="Koroleva G.I."/>
            <person name="Ladner J.T."/>
            <person name="Lo C.-C."/>
            <person name="Minogue T.D."/>
            <person name="Munk C."/>
            <person name="Palacios G.F."/>
            <person name="Redden C.L."/>
            <person name="Rosenzweig C.N."/>
            <person name="Scholz M.B."/>
            <person name="Teshima H."/>
            <person name="Xu Y."/>
        </authorList>
    </citation>
    <scope>NUCLEOTIDE SEQUENCE [LARGE SCALE GENOMIC DNA]</scope>
    <source>
        <strain evidence="2 3">DDS 22E-1</strain>
    </source>
</reference>
<dbReference type="Proteomes" id="UP000029413">
    <property type="component" value="Chromosome 1"/>
</dbReference>
<accession>A0AAN0RRV1</accession>
<feature type="region of interest" description="Disordered" evidence="1">
    <location>
        <begin position="1"/>
        <end position="28"/>
    </location>
</feature>
<evidence type="ECO:0000313" key="2">
    <source>
        <dbReference type="EMBL" id="AIO32620.1"/>
    </source>
</evidence>
<dbReference type="EMBL" id="CP007783">
    <property type="protein sequence ID" value="AIO32620.1"/>
    <property type="molecule type" value="Genomic_DNA"/>
</dbReference>
<organism evidence="2 3">
    <name type="scientific">Burkholderia cenocepacia</name>
    <dbReference type="NCBI Taxonomy" id="95486"/>
    <lineage>
        <taxon>Bacteria</taxon>
        <taxon>Pseudomonadati</taxon>
        <taxon>Pseudomonadota</taxon>
        <taxon>Betaproteobacteria</taxon>
        <taxon>Burkholderiales</taxon>
        <taxon>Burkholderiaceae</taxon>
        <taxon>Burkholderia</taxon>
        <taxon>Burkholderia cepacia complex</taxon>
    </lineage>
</organism>
<keyword evidence="3" id="KW-1185">Reference proteome</keyword>
<name>A0AAN0RRV1_9BURK</name>
<feature type="region of interest" description="Disordered" evidence="1">
    <location>
        <begin position="196"/>
        <end position="216"/>
    </location>
</feature>
<evidence type="ECO:0000256" key="1">
    <source>
        <dbReference type="SAM" id="MobiDB-lite"/>
    </source>
</evidence>
<protein>
    <submittedName>
        <fullName evidence="2">Uncharacterized protein</fullName>
    </submittedName>
</protein>
<gene>
    <name evidence="2" type="ORF">DM39_1932</name>
</gene>
<dbReference type="AlphaFoldDB" id="A0AAN0RRV1"/>
<dbReference type="KEGG" id="bcen:DM39_1932"/>
<sequence length="216" mass="22414">MVVRRAGRRCDSRTAPPPSSNGTKTGRGVHVAADAGRGNACANAAVNAAVRHSTSQKPALVSDHDTLASDGNDTLVRAPDAIPYASHAAGSGNRLRVVGKTRPVRTSFGHRDGAVAEACRRATPCVERTASAIMRRHATTGHAPRRTLAIDIKKPAQAARVSANRCVTPAIQAVNACSASSVSHSDVCRSCSFRFSPSPPRSTTMKSLTSPSAISG</sequence>
<evidence type="ECO:0000313" key="3">
    <source>
        <dbReference type="Proteomes" id="UP000029413"/>
    </source>
</evidence>
<proteinExistence type="predicted"/>